<accession>A0ACB9PNM8</accession>
<proteinExistence type="predicted"/>
<comment type="caution">
    <text evidence="1">The sequence shown here is derived from an EMBL/GenBank/DDBJ whole genome shotgun (WGS) entry which is preliminary data.</text>
</comment>
<dbReference type="EMBL" id="CM039429">
    <property type="protein sequence ID" value="KAI4350033.1"/>
    <property type="molecule type" value="Genomic_DNA"/>
</dbReference>
<evidence type="ECO:0000313" key="2">
    <source>
        <dbReference type="Proteomes" id="UP000828941"/>
    </source>
</evidence>
<reference evidence="1 2" key="1">
    <citation type="journal article" date="2022" name="DNA Res.">
        <title>Chromosomal-level genome assembly of the orchid tree Bauhinia variegata (Leguminosae; Cercidoideae) supports the allotetraploid origin hypothesis of Bauhinia.</title>
        <authorList>
            <person name="Zhong Y."/>
            <person name="Chen Y."/>
            <person name="Zheng D."/>
            <person name="Pang J."/>
            <person name="Liu Y."/>
            <person name="Luo S."/>
            <person name="Meng S."/>
            <person name="Qian L."/>
            <person name="Wei D."/>
            <person name="Dai S."/>
            <person name="Zhou R."/>
        </authorList>
    </citation>
    <scope>NUCLEOTIDE SEQUENCE [LARGE SCALE GENOMIC DNA]</scope>
    <source>
        <strain evidence="1">BV-YZ2020</strain>
    </source>
</reference>
<organism evidence="1 2">
    <name type="scientific">Bauhinia variegata</name>
    <name type="common">Purple orchid tree</name>
    <name type="synonym">Phanera variegata</name>
    <dbReference type="NCBI Taxonomy" id="167791"/>
    <lineage>
        <taxon>Eukaryota</taxon>
        <taxon>Viridiplantae</taxon>
        <taxon>Streptophyta</taxon>
        <taxon>Embryophyta</taxon>
        <taxon>Tracheophyta</taxon>
        <taxon>Spermatophyta</taxon>
        <taxon>Magnoliopsida</taxon>
        <taxon>eudicotyledons</taxon>
        <taxon>Gunneridae</taxon>
        <taxon>Pentapetalae</taxon>
        <taxon>rosids</taxon>
        <taxon>fabids</taxon>
        <taxon>Fabales</taxon>
        <taxon>Fabaceae</taxon>
        <taxon>Cercidoideae</taxon>
        <taxon>Cercideae</taxon>
        <taxon>Bauhiniinae</taxon>
        <taxon>Bauhinia</taxon>
    </lineage>
</organism>
<gene>
    <name evidence="1" type="ORF">L6164_010561</name>
</gene>
<dbReference type="Proteomes" id="UP000828941">
    <property type="component" value="Chromosome 4"/>
</dbReference>
<sequence>MGGLRIKKDYWWTYVMSVKPIHLLVRVTQEIHHALILCGFFGDHSKLKTYWAERYSSELFSNLYNFLQLRLGLFYWEAPPRHSSLTRNAEKMDPRRLQADSIPIFREGIGLVLYRWSSLRTAVENEWGGRESRRKAEQLGNDVLSWFTQSKEPLYIDDLEQILDDGMLSLNVEVDDGSIEEVSEKLMIMHEECLEGDFRSVETLRQAALMQTAPSHVPKIVDDNEDSDDDDDEDEDNTTEDDDSSKMKVDEPQSESNLNSVNLVVNGPSQEVTAEPDDEWIVVSNRRSKGRKN</sequence>
<keyword evidence="2" id="KW-1185">Reference proteome</keyword>
<evidence type="ECO:0000313" key="1">
    <source>
        <dbReference type="EMBL" id="KAI4350033.1"/>
    </source>
</evidence>
<protein>
    <submittedName>
        <fullName evidence="1">Uncharacterized protein</fullName>
    </submittedName>
</protein>
<name>A0ACB9PNM8_BAUVA</name>